<protein>
    <submittedName>
        <fullName evidence="1">Uncharacterized protein</fullName>
    </submittedName>
</protein>
<gene>
    <name evidence="1" type="ORF">I79_017098</name>
</gene>
<evidence type="ECO:0000313" key="1">
    <source>
        <dbReference type="EMBL" id="EGW10813.1"/>
    </source>
</evidence>
<organism evidence="1 2">
    <name type="scientific">Cricetulus griseus</name>
    <name type="common">Chinese hamster</name>
    <name type="synonym">Cricetulus barabensis griseus</name>
    <dbReference type="NCBI Taxonomy" id="10029"/>
    <lineage>
        <taxon>Eukaryota</taxon>
        <taxon>Metazoa</taxon>
        <taxon>Chordata</taxon>
        <taxon>Craniata</taxon>
        <taxon>Vertebrata</taxon>
        <taxon>Euteleostomi</taxon>
        <taxon>Mammalia</taxon>
        <taxon>Eutheria</taxon>
        <taxon>Euarchontoglires</taxon>
        <taxon>Glires</taxon>
        <taxon>Rodentia</taxon>
        <taxon>Myomorpha</taxon>
        <taxon>Muroidea</taxon>
        <taxon>Cricetidae</taxon>
        <taxon>Cricetinae</taxon>
        <taxon>Cricetulus</taxon>
    </lineage>
</organism>
<dbReference type="Proteomes" id="UP000001075">
    <property type="component" value="Unassembled WGS sequence"/>
</dbReference>
<name>G3I152_CRIGR</name>
<accession>G3I152</accession>
<dbReference type="AlphaFoldDB" id="G3I152"/>
<dbReference type="EMBL" id="JH001049">
    <property type="protein sequence ID" value="EGW10813.1"/>
    <property type="molecule type" value="Genomic_DNA"/>
</dbReference>
<reference evidence="2" key="1">
    <citation type="journal article" date="2011" name="Nat. Biotechnol.">
        <title>The genomic sequence of the Chinese hamster ovary (CHO)-K1 cell line.</title>
        <authorList>
            <person name="Xu X."/>
            <person name="Nagarajan H."/>
            <person name="Lewis N.E."/>
            <person name="Pan S."/>
            <person name="Cai Z."/>
            <person name="Liu X."/>
            <person name="Chen W."/>
            <person name="Xie M."/>
            <person name="Wang W."/>
            <person name="Hammond S."/>
            <person name="Andersen M.R."/>
            <person name="Neff N."/>
            <person name="Passarelli B."/>
            <person name="Koh W."/>
            <person name="Fan H.C."/>
            <person name="Wang J."/>
            <person name="Gui Y."/>
            <person name="Lee K.H."/>
            <person name="Betenbaugh M.J."/>
            <person name="Quake S.R."/>
            <person name="Famili I."/>
            <person name="Palsson B.O."/>
            <person name="Wang J."/>
        </authorList>
    </citation>
    <scope>NUCLEOTIDE SEQUENCE [LARGE SCALE GENOMIC DNA]</scope>
    <source>
        <strain evidence="2">CHO K1 cell line</strain>
    </source>
</reference>
<sequence>MPLIPVFRKQKKVDLLSLRPAQSTEFQDSQAYTEKPCLEKSSRALVVHAFNPSTQEAEAGGSL</sequence>
<evidence type="ECO:0000313" key="2">
    <source>
        <dbReference type="Proteomes" id="UP000001075"/>
    </source>
</evidence>
<proteinExistence type="predicted"/>
<dbReference type="InParanoid" id="G3I152"/>